<dbReference type="SMART" id="SM00320">
    <property type="entry name" value="WD40"/>
    <property type="match status" value="5"/>
</dbReference>
<dbReference type="GO" id="GO:0030686">
    <property type="term" value="C:90S preribosome"/>
    <property type="evidence" value="ECO:0007669"/>
    <property type="project" value="InterPro"/>
</dbReference>
<reference evidence="2 3" key="1">
    <citation type="journal article" date="2015" name="Sci. Rep.">
        <title>Genome of the facultative scuticociliatosis pathogen Pseudocohnilembus persalinus provides insight into its virulence through horizontal gene transfer.</title>
        <authorList>
            <person name="Xiong J."/>
            <person name="Wang G."/>
            <person name="Cheng J."/>
            <person name="Tian M."/>
            <person name="Pan X."/>
            <person name="Warren A."/>
            <person name="Jiang C."/>
            <person name="Yuan D."/>
            <person name="Miao W."/>
        </authorList>
    </citation>
    <scope>NUCLEOTIDE SEQUENCE [LARGE SCALE GENOMIC DNA]</scope>
    <source>
        <strain evidence="2">36N120E</strain>
    </source>
</reference>
<proteinExistence type="predicted"/>
<feature type="region of interest" description="Disordered" evidence="1">
    <location>
        <begin position="1"/>
        <end position="58"/>
    </location>
</feature>
<protein>
    <submittedName>
        <fullName evidence="2">WD40-repeat-containing domain</fullName>
    </submittedName>
</protein>
<dbReference type="OrthoDB" id="290920at2759"/>
<comment type="caution">
    <text evidence="2">The sequence shown here is derived from an EMBL/GenBank/DDBJ whole genome shotgun (WGS) entry which is preliminary data.</text>
</comment>
<dbReference type="Gene3D" id="2.130.10.10">
    <property type="entry name" value="YVTN repeat-like/Quinoprotein amine dehydrogenase"/>
    <property type="match status" value="2"/>
</dbReference>
<dbReference type="Proteomes" id="UP000054937">
    <property type="component" value="Unassembled WGS sequence"/>
</dbReference>
<gene>
    <name evidence="2" type="ORF">PPERSA_04906</name>
</gene>
<dbReference type="GO" id="GO:0032040">
    <property type="term" value="C:small-subunit processome"/>
    <property type="evidence" value="ECO:0007669"/>
    <property type="project" value="TreeGrafter"/>
</dbReference>
<feature type="compositionally biased region" description="Basic and acidic residues" evidence="1">
    <location>
        <begin position="48"/>
        <end position="58"/>
    </location>
</feature>
<feature type="compositionally biased region" description="Low complexity" evidence="1">
    <location>
        <begin position="8"/>
        <end position="27"/>
    </location>
</feature>
<dbReference type="InterPro" id="IPR015943">
    <property type="entry name" value="WD40/YVTN_repeat-like_dom_sf"/>
</dbReference>
<sequence>MEVEEQVDIQTQQIQSQQNSRKSSQNFSEKRQKIIKKQKKQHQKRKSSKGDLYKPVSKEASENDKKIDLKICKFLDIQPSTILCMATNPTNKKLILIGRNNGTIEVWKLDQKICIFQQQLEKYVIPQRLIWTTQNINENLKEEKEYLVDDPSFLESFLLFSQNGSIFLYSLQDSSPLHWYSTGSRIWDASILNGVFLTAHEDGVIRCFSIEEDLKIQLLSSSPPYNNRCLSVCFDNQKIDNSFFVSLSDGTIKKCNKNFQVQLNMRCEKKVFAWQLVHTQNDILIAGSNEGSIFFFETKFGTLIKSYKKHEADILQMKLHPFLPKLYCTGSDSKIIVYDVSSPQNISFLQEFRGQSHDIFALDFVNNNELVSGGYTTDLCFYELSDGAFQQKKHVISLQTLDQLIAYNSKLQLVTVQKPFSLEIYQMDSQNYQFNIEIQSKNKINSFFQVGHYVGYTTNQDTYVFKIQQNKTSLKKEFYIQEGFKNIIFSIVNKQVIFQDSQNQLGYIQLSKNERQQAASQNQSPYKQIKIIASLDPALFNAQNMLMGPFDKSVIIGSKINSTIIEYSLEEQDRILYRVPNMYDQKETTFSTYKYFRSTNQLVVVYDNKKFVIFDMQERQLSKYSKDNIERYPQNFMKNQTPILQVFQHPKIKKRLIFYSSYYFTVVDLSIPFYLSAHNQKKQNLIKQDNNNDSNINANNEKQKQEAFKQINMQKPMIALRENADQLVVFETDFTSMIANLAEPVVSKKFNV</sequence>
<organism evidence="2 3">
    <name type="scientific">Pseudocohnilembus persalinus</name>
    <name type="common">Ciliate</name>
    <dbReference type="NCBI Taxonomy" id="266149"/>
    <lineage>
        <taxon>Eukaryota</taxon>
        <taxon>Sar</taxon>
        <taxon>Alveolata</taxon>
        <taxon>Ciliophora</taxon>
        <taxon>Intramacronucleata</taxon>
        <taxon>Oligohymenophorea</taxon>
        <taxon>Scuticociliatia</taxon>
        <taxon>Philasterida</taxon>
        <taxon>Pseudocohnilembidae</taxon>
        <taxon>Pseudocohnilembus</taxon>
    </lineage>
</organism>
<name>A0A0V0QJJ1_PSEPJ</name>
<dbReference type="GO" id="GO:0000462">
    <property type="term" value="P:maturation of SSU-rRNA from tricistronic rRNA transcript (SSU-rRNA, 5.8S rRNA, LSU-rRNA)"/>
    <property type="evidence" value="ECO:0007669"/>
    <property type="project" value="InterPro"/>
</dbReference>
<keyword evidence="3" id="KW-1185">Reference proteome</keyword>
<dbReference type="InterPro" id="IPR036322">
    <property type="entry name" value="WD40_repeat_dom_sf"/>
</dbReference>
<dbReference type="InParanoid" id="A0A0V0QJJ1"/>
<evidence type="ECO:0000313" key="2">
    <source>
        <dbReference type="EMBL" id="KRX02284.1"/>
    </source>
</evidence>
<dbReference type="OMA" id="NCDIRRI"/>
<dbReference type="AlphaFoldDB" id="A0A0V0QJJ1"/>
<dbReference type="InterPro" id="IPR001680">
    <property type="entry name" value="WD40_rpt"/>
</dbReference>
<dbReference type="PANTHER" id="PTHR44163:SF1">
    <property type="entry name" value="U3 SMALL NUCLEOLAR RNA-ASSOCIATED PROTEIN 4 HOMOLOG"/>
    <property type="match status" value="1"/>
</dbReference>
<dbReference type="EMBL" id="LDAU01000156">
    <property type="protein sequence ID" value="KRX02284.1"/>
    <property type="molecule type" value="Genomic_DNA"/>
</dbReference>
<dbReference type="SUPFAM" id="SSF50978">
    <property type="entry name" value="WD40 repeat-like"/>
    <property type="match status" value="2"/>
</dbReference>
<dbReference type="GO" id="GO:0034455">
    <property type="term" value="C:t-UTP complex"/>
    <property type="evidence" value="ECO:0007669"/>
    <property type="project" value="TreeGrafter"/>
</dbReference>
<dbReference type="PANTHER" id="PTHR44163">
    <property type="entry name" value="U3 SMALL NUCLEOLAR RNA-ASSOCIATED PROTEIN 4 HOMOLOG"/>
    <property type="match status" value="1"/>
</dbReference>
<evidence type="ECO:0000313" key="3">
    <source>
        <dbReference type="Proteomes" id="UP000054937"/>
    </source>
</evidence>
<accession>A0A0V0QJJ1</accession>
<dbReference type="GO" id="GO:0003723">
    <property type="term" value="F:RNA binding"/>
    <property type="evidence" value="ECO:0007669"/>
    <property type="project" value="TreeGrafter"/>
</dbReference>
<feature type="compositionally biased region" description="Basic residues" evidence="1">
    <location>
        <begin position="33"/>
        <end position="47"/>
    </location>
</feature>
<dbReference type="InterPro" id="IPR046351">
    <property type="entry name" value="UTP4"/>
</dbReference>
<evidence type="ECO:0000256" key="1">
    <source>
        <dbReference type="SAM" id="MobiDB-lite"/>
    </source>
</evidence>